<dbReference type="RefSeq" id="XP_022665126.1">
    <property type="nucleotide sequence ID" value="XM_022809391.1"/>
</dbReference>
<dbReference type="GeneID" id="111252047"/>
<reference evidence="3" key="1">
    <citation type="submission" date="2021-01" db="UniProtKB">
        <authorList>
            <consortium name="EnsemblMetazoa"/>
        </authorList>
    </citation>
    <scope>IDENTIFICATION</scope>
</reference>
<dbReference type="InterPro" id="IPR036291">
    <property type="entry name" value="NAD(P)-bd_dom_sf"/>
</dbReference>
<dbReference type="PROSITE" id="PS00061">
    <property type="entry name" value="ADH_SHORT"/>
    <property type="match status" value="1"/>
</dbReference>
<dbReference type="PANTHER" id="PTHR43943:SF2">
    <property type="entry name" value="DEHYDROGENASE_REDUCTASE 4"/>
    <property type="match status" value="1"/>
</dbReference>
<keyword evidence="4" id="KW-1185">Reference proteome</keyword>
<dbReference type="PRINTS" id="PR00081">
    <property type="entry name" value="GDHRDH"/>
</dbReference>
<accession>A0A7M7KDC1</accession>
<comment type="similarity">
    <text evidence="1">Belongs to the short-chain dehydrogenases/reductases (SDR) family.</text>
</comment>
<dbReference type="PANTHER" id="PTHR43943">
    <property type="entry name" value="DEHYDROGENASE/REDUCTASE (SDR FAMILY) MEMBER 4"/>
    <property type="match status" value="1"/>
</dbReference>
<dbReference type="OMA" id="WEVANVI"/>
<dbReference type="Pfam" id="PF13561">
    <property type="entry name" value="adh_short_C2"/>
    <property type="match status" value="1"/>
</dbReference>
<dbReference type="FunFam" id="3.40.50.720:FF:000084">
    <property type="entry name" value="Short-chain dehydrogenase reductase"/>
    <property type="match status" value="1"/>
</dbReference>
<dbReference type="GO" id="GO:0004090">
    <property type="term" value="F:carbonyl reductase (NADPH) activity"/>
    <property type="evidence" value="ECO:0007669"/>
    <property type="project" value="TreeGrafter"/>
</dbReference>
<dbReference type="InterPro" id="IPR002347">
    <property type="entry name" value="SDR_fam"/>
</dbReference>
<proteinExistence type="inferred from homology"/>
<protein>
    <recommendedName>
        <fullName evidence="5">Dehydrogenase/reductase SDR family member 4</fullName>
    </recommendedName>
</protein>
<evidence type="ECO:0000313" key="3">
    <source>
        <dbReference type="EnsemblMetazoa" id="XP_022665126"/>
    </source>
</evidence>
<dbReference type="EnsemblMetazoa" id="XM_022809391">
    <property type="protein sequence ID" value="XP_022665126"/>
    <property type="gene ID" value="LOC111252047"/>
</dbReference>
<dbReference type="InParanoid" id="A0A7M7KDC1"/>
<keyword evidence="2" id="KW-0560">Oxidoreductase</keyword>
<dbReference type="Proteomes" id="UP000594260">
    <property type="component" value="Unplaced"/>
</dbReference>
<dbReference type="InterPro" id="IPR020904">
    <property type="entry name" value="Sc_DH/Rdtase_CS"/>
</dbReference>
<evidence type="ECO:0000256" key="2">
    <source>
        <dbReference type="ARBA" id="ARBA00023002"/>
    </source>
</evidence>
<dbReference type="RefSeq" id="XP_022665125.1">
    <property type="nucleotide sequence ID" value="XM_022809390.1"/>
</dbReference>
<dbReference type="Gene3D" id="3.40.50.720">
    <property type="entry name" value="NAD(P)-binding Rossmann-like Domain"/>
    <property type="match status" value="1"/>
</dbReference>
<organism evidence="3 4">
    <name type="scientific">Varroa destructor</name>
    <name type="common">Honeybee mite</name>
    <dbReference type="NCBI Taxonomy" id="109461"/>
    <lineage>
        <taxon>Eukaryota</taxon>
        <taxon>Metazoa</taxon>
        <taxon>Ecdysozoa</taxon>
        <taxon>Arthropoda</taxon>
        <taxon>Chelicerata</taxon>
        <taxon>Arachnida</taxon>
        <taxon>Acari</taxon>
        <taxon>Parasitiformes</taxon>
        <taxon>Mesostigmata</taxon>
        <taxon>Gamasina</taxon>
        <taxon>Dermanyssoidea</taxon>
        <taxon>Varroidae</taxon>
        <taxon>Varroa</taxon>
    </lineage>
</organism>
<dbReference type="CTD" id="10901"/>
<dbReference type="SUPFAM" id="SSF51735">
    <property type="entry name" value="NAD(P)-binding Rossmann-fold domains"/>
    <property type="match status" value="1"/>
</dbReference>
<evidence type="ECO:0000313" key="4">
    <source>
        <dbReference type="Proteomes" id="UP000594260"/>
    </source>
</evidence>
<dbReference type="EnsemblMetazoa" id="XM_022809390">
    <property type="protein sequence ID" value="XP_022665125"/>
    <property type="gene ID" value="LOC111252047"/>
</dbReference>
<evidence type="ECO:0008006" key="5">
    <source>
        <dbReference type="Google" id="ProtNLM"/>
    </source>
</evidence>
<name>A0A7M7KDC1_VARDE</name>
<evidence type="ECO:0000256" key="1">
    <source>
        <dbReference type="ARBA" id="ARBA00006484"/>
    </source>
</evidence>
<dbReference type="FunCoup" id="A0A7M7KDC1">
    <property type="interactions" value="569"/>
</dbReference>
<dbReference type="KEGG" id="vde:111252047"/>
<dbReference type="PRINTS" id="PR00080">
    <property type="entry name" value="SDRFAMILY"/>
</dbReference>
<dbReference type="NCBIfam" id="NF005559">
    <property type="entry name" value="PRK07231.1"/>
    <property type="match status" value="1"/>
</dbReference>
<dbReference type="OrthoDB" id="1669814at2759"/>
<sequence>MARSASSAAPRLQGKVAIVTASTDGIGFAIARRLGQEGANIVISSRKQAHVDNAVDQLSKEGLSVTGVPCHVGDTAQRANLFKVAKEKFGGLDILVSNAAVNPSATQVFDTPESAWDKIFDINVKCAFLLTQEALPLLERSSSPSIIYISSIAAYQTMPMLGAYSVSKTALLGLTRAAAVHLAPKIRVNCVAPGIIKTRFSQLLWEDETVCKEMMEITPLKRLGVPEDISGAVAFLVSDDASYITGEILPVAGGFFCKI</sequence>
<dbReference type="AlphaFoldDB" id="A0A7M7KDC1"/>